<gene>
    <name evidence="1" type="ORF">WN51_05707</name>
</gene>
<reference evidence="1 2" key="1">
    <citation type="submission" date="2015-07" db="EMBL/GenBank/DDBJ databases">
        <title>The genome of Melipona quadrifasciata.</title>
        <authorList>
            <person name="Pan H."/>
            <person name="Kapheim K."/>
        </authorList>
    </citation>
    <scope>NUCLEOTIDE SEQUENCE [LARGE SCALE GENOMIC DNA]</scope>
    <source>
        <strain evidence="1">0111107301</strain>
        <tissue evidence="1">Whole body</tissue>
    </source>
</reference>
<name>A0A0M9ABD3_9HYME</name>
<sequence>MKVKRKVSPWDVYALINSLLVKKIVRYGKNINREPYNKCIFINCIINDSVLQQFEILVSLFVKRYNDDRYCQQASEKFPRSVYFPTSFLHRGGRLRPKQSVLGRNTFCIYGGHAIAQHHPGNDNNHYPTDKNIGYMKKATDNIIAHESHIDVTSNIQEQK</sequence>
<evidence type="ECO:0000313" key="2">
    <source>
        <dbReference type="Proteomes" id="UP000053105"/>
    </source>
</evidence>
<dbReference type="Proteomes" id="UP000053105">
    <property type="component" value="Unassembled WGS sequence"/>
</dbReference>
<evidence type="ECO:0000313" key="1">
    <source>
        <dbReference type="EMBL" id="KOX81020.1"/>
    </source>
</evidence>
<protein>
    <submittedName>
        <fullName evidence="1">Uncharacterized protein</fullName>
    </submittedName>
</protein>
<keyword evidence="2" id="KW-1185">Reference proteome</keyword>
<accession>A0A0M9ABD3</accession>
<proteinExistence type="predicted"/>
<dbReference type="AlphaFoldDB" id="A0A0M9ABD3"/>
<organism evidence="1 2">
    <name type="scientific">Melipona quadrifasciata</name>
    <dbReference type="NCBI Taxonomy" id="166423"/>
    <lineage>
        <taxon>Eukaryota</taxon>
        <taxon>Metazoa</taxon>
        <taxon>Ecdysozoa</taxon>
        <taxon>Arthropoda</taxon>
        <taxon>Hexapoda</taxon>
        <taxon>Insecta</taxon>
        <taxon>Pterygota</taxon>
        <taxon>Neoptera</taxon>
        <taxon>Endopterygota</taxon>
        <taxon>Hymenoptera</taxon>
        <taxon>Apocrita</taxon>
        <taxon>Aculeata</taxon>
        <taxon>Apoidea</taxon>
        <taxon>Anthophila</taxon>
        <taxon>Apidae</taxon>
        <taxon>Melipona</taxon>
    </lineage>
</organism>
<dbReference type="EMBL" id="KQ435693">
    <property type="protein sequence ID" value="KOX81020.1"/>
    <property type="molecule type" value="Genomic_DNA"/>
</dbReference>